<dbReference type="SUPFAM" id="SSF48208">
    <property type="entry name" value="Six-hairpin glycosidases"/>
    <property type="match status" value="1"/>
</dbReference>
<dbReference type="EMBL" id="LBXO01000027">
    <property type="protein sequence ID" value="KKR32630.1"/>
    <property type="molecule type" value="Genomic_DNA"/>
</dbReference>
<sequence length="414" mass="47885">GKKEIYGCIFGRDSLVTSLKLLRAYNYKKEDYFLTLVRKILLGLAELQGKDINIESGEEPGKCIHEFRISEHEHLTIRGIPPWYVYPDNTMRNFDSVDATPLFLIAIYRYWQKTKDKKFMQKIIDHVVSAINWIMVFGDINKDGFIDYQMHLQRKRGGLITQNWMDSSEAIFHEDSENIIYPIAPVEAQGYSYLALRLWAKYFSRRHRADVDVSALNKKASKLKKDFNKIFIVSANPENFKMAHALDGNHKPLVSLRSSIGHVLWSCMNLQDDKKIDGILYRKYVGLLVKKILEPEIFEETAGIRTLGKKSRAFDANSYHNGSIWPHDNSLIAEGMENYGFIKEANRVREAEFMAWQHFGTPIELFVFFEGKYKEYRSTHGQIACRTQAWSAASMIADVLAYTSYDENKTDAIV</sequence>
<dbReference type="InterPro" id="IPR008928">
    <property type="entry name" value="6-hairpin_glycosidase_sf"/>
</dbReference>
<dbReference type="InterPro" id="IPR012341">
    <property type="entry name" value="6hp_glycosidase-like_sf"/>
</dbReference>
<evidence type="ECO:0000313" key="3">
    <source>
        <dbReference type="Proteomes" id="UP000034137"/>
    </source>
</evidence>
<proteinExistence type="predicted"/>
<dbReference type="Proteomes" id="UP000034137">
    <property type="component" value="Unassembled WGS sequence"/>
</dbReference>
<feature type="domain" description="Glycogen debranching enzyme C-terminal" evidence="1">
    <location>
        <begin position="87"/>
        <end position="396"/>
    </location>
</feature>
<accession>A0A0G0SD54</accession>
<protein>
    <submittedName>
        <fullName evidence="2">Amylo-alpha-16-glucosidase</fullName>
    </submittedName>
</protein>
<reference evidence="2 3" key="1">
    <citation type="journal article" date="2015" name="Nature">
        <title>rRNA introns, odd ribosomes, and small enigmatic genomes across a large radiation of phyla.</title>
        <authorList>
            <person name="Brown C.T."/>
            <person name="Hug L.A."/>
            <person name="Thomas B.C."/>
            <person name="Sharon I."/>
            <person name="Castelle C.J."/>
            <person name="Singh A."/>
            <person name="Wilkins M.J."/>
            <person name="Williams K.H."/>
            <person name="Banfield J.F."/>
        </authorList>
    </citation>
    <scope>NUCLEOTIDE SEQUENCE [LARGE SCALE GENOMIC DNA]</scope>
</reference>
<feature type="non-terminal residue" evidence="2">
    <location>
        <position position="1"/>
    </location>
</feature>
<dbReference type="GO" id="GO:0005975">
    <property type="term" value="P:carbohydrate metabolic process"/>
    <property type="evidence" value="ECO:0007669"/>
    <property type="project" value="InterPro"/>
</dbReference>
<organism evidence="2 3">
    <name type="scientific">Candidatus Falkowbacteria bacterium GW2011_GWF2_39_8</name>
    <dbReference type="NCBI Taxonomy" id="1618642"/>
    <lineage>
        <taxon>Bacteria</taxon>
        <taxon>Candidatus Falkowiibacteriota</taxon>
    </lineage>
</organism>
<dbReference type="InterPro" id="IPR032790">
    <property type="entry name" value="GDE_C"/>
</dbReference>
<dbReference type="Gene3D" id="1.50.10.10">
    <property type="match status" value="1"/>
</dbReference>
<dbReference type="Pfam" id="PF06202">
    <property type="entry name" value="GDE_C"/>
    <property type="match status" value="1"/>
</dbReference>
<comment type="caution">
    <text evidence="2">The sequence shown here is derived from an EMBL/GenBank/DDBJ whole genome shotgun (WGS) entry which is preliminary data.</text>
</comment>
<name>A0A0G0SD54_9BACT</name>
<evidence type="ECO:0000259" key="1">
    <source>
        <dbReference type="Pfam" id="PF06202"/>
    </source>
</evidence>
<evidence type="ECO:0000313" key="2">
    <source>
        <dbReference type="EMBL" id="KKR32630.1"/>
    </source>
</evidence>
<dbReference type="AlphaFoldDB" id="A0A0G0SD54"/>
<gene>
    <name evidence="2" type="ORF">UT64_C0027G0001</name>
</gene>